<gene>
    <name evidence="3" type="ORF">KI387_031147</name>
</gene>
<evidence type="ECO:0000256" key="2">
    <source>
        <dbReference type="ARBA" id="ARBA00022840"/>
    </source>
</evidence>
<dbReference type="EMBL" id="JAHRHJ020000010">
    <property type="protein sequence ID" value="KAH9299465.1"/>
    <property type="molecule type" value="Genomic_DNA"/>
</dbReference>
<dbReference type="GO" id="GO:0140662">
    <property type="term" value="F:ATP-dependent protein folding chaperone"/>
    <property type="evidence" value="ECO:0007669"/>
    <property type="project" value="InterPro"/>
</dbReference>
<reference evidence="3 4" key="1">
    <citation type="journal article" date="2021" name="Nat. Plants">
        <title>The Taxus genome provides insights into paclitaxel biosynthesis.</title>
        <authorList>
            <person name="Xiong X."/>
            <person name="Gou J."/>
            <person name="Liao Q."/>
            <person name="Li Y."/>
            <person name="Zhou Q."/>
            <person name="Bi G."/>
            <person name="Li C."/>
            <person name="Du R."/>
            <person name="Wang X."/>
            <person name="Sun T."/>
            <person name="Guo L."/>
            <person name="Liang H."/>
            <person name="Lu P."/>
            <person name="Wu Y."/>
            <person name="Zhang Z."/>
            <person name="Ro D.K."/>
            <person name="Shang Y."/>
            <person name="Huang S."/>
            <person name="Yan J."/>
        </authorList>
    </citation>
    <scope>NUCLEOTIDE SEQUENCE [LARGE SCALE GENOMIC DNA]</scope>
    <source>
        <strain evidence="3">Ta-2019</strain>
    </source>
</reference>
<dbReference type="SUPFAM" id="SSF100920">
    <property type="entry name" value="Heat shock protein 70kD (HSP70), peptide-binding domain"/>
    <property type="match status" value="1"/>
</dbReference>
<dbReference type="InterPro" id="IPR029047">
    <property type="entry name" value="HSP70_peptide-bd_sf"/>
</dbReference>
<accession>A0AA38CF72</accession>
<keyword evidence="4" id="KW-1185">Reference proteome</keyword>
<dbReference type="Gene3D" id="3.30.420.40">
    <property type="match status" value="2"/>
</dbReference>
<protein>
    <recommendedName>
        <fullName evidence="5">Heat shock protein 70</fullName>
    </recommendedName>
</protein>
<dbReference type="PRINTS" id="PR00301">
    <property type="entry name" value="HEATSHOCK70"/>
</dbReference>
<comment type="caution">
    <text evidence="3">The sequence shown here is derived from an EMBL/GenBank/DDBJ whole genome shotgun (WGS) entry which is preliminary data.</text>
</comment>
<keyword evidence="1" id="KW-0547">Nucleotide-binding</keyword>
<feature type="non-terminal residue" evidence="3">
    <location>
        <position position="212"/>
    </location>
</feature>
<dbReference type="OMA" id="CLHERID"/>
<dbReference type="Gene3D" id="3.90.640.10">
    <property type="entry name" value="Actin, Chain A, domain 4"/>
    <property type="match status" value="1"/>
</dbReference>
<feature type="non-terminal residue" evidence="3">
    <location>
        <position position="1"/>
    </location>
</feature>
<dbReference type="GO" id="GO:0005524">
    <property type="term" value="F:ATP binding"/>
    <property type="evidence" value="ECO:0007669"/>
    <property type="project" value="UniProtKB-KW"/>
</dbReference>
<dbReference type="AlphaFoldDB" id="A0AA38CF72"/>
<dbReference type="SUPFAM" id="SSF53067">
    <property type="entry name" value="Actin-like ATPase domain"/>
    <property type="match status" value="1"/>
</dbReference>
<dbReference type="InterPro" id="IPR018181">
    <property type="entry name" value="Heat_shock_70_CS"/>
</dbReference>
<evidence type="ECO:0000256" key="1">
    <source>
        <dbReference type="ARBA" id="ARBA00022741"/>
    </source>
</evidence>
<dbReference type="Proteomes" id="UP000824469">
    <property type="component" value="Unassembled WGS sequence"/>
</dbReference>
<sequence>QDFKIDISRARFEELNADYFQKCMEIVKKCLEDVKFSKEQIEDIVLVGGSSRIPKLQELLGEFFSCEKLSKTVDPDEAVAYGAAVTAAVLNKDDMDFVVMDVTPLSLGISVDNGVMDVVVPRNTPIPTRRESSVTTRFDNQTSVSFPVHEGERSLVADNNLLGKFVLSGIPPAKAKVPKITVCFELDMDGILKASALDKGSGNRTEITISNE</sequence>
<evidence type="ECO:0008006" key="5">
    <source>
        <dbReference type="Google" id="ProtNLM"/>
    </source>
</evidence>
<dbReference type="InterPro" id="IPR043129">
    <property type="entry name" value="ATPase_NBD"/>
</dbReference>
<evidence type="ECO:0000313" key="3">
    <source>
        <dbReference type="EMBL" id="KAH9299465.1"/>
    </source>
</evidence>
<evidence type="ECO:0000313" key="4">
    <source>
        <dbReference type="Proteomes" id="UP000824469"/>
    </source>
</evidence>
<dbReference type="InterPro" id="IPR013126">
    <property type="entry name" value="Hsp_70_fam"/>
</dbReference>
<dbReference type="Gene3D" id="2.60.34.10">
    <property type="entry name" value="Substrate Binding Domain Of DNAk, Chain A, domain 1"/>
    <property type="match status" value="1"/>
</dbReference>
<proteinExistence type="predicted"/>
<dbReference type="PANTHER" id="PTHR19375">
    <property type="entry name" value="HEAT SHOCK PROTEIN 70KDA"/>
    <property type="match status" value="1"/>
</dbReference>
<dbReference type="PROSITE" id="PS01036">
    <property type="entry name" value="HSP70_3"/>
    <property type="match status" value="1"/>
</dbReference>
<organism evidence="3 4">
    <name type="scientific">Taxus chinensis</name>
    <name type="common">Chinese yew</name>
    <name type="synonym">Taxus wallichiana var. chinensis</name>
    <dbReference type="NCBI Taxonomy" id="29808"/>
    <lineage>
        <taxon>Eukaryota</taxon>
        <taxon>Viridiplantae</taxon>
        <taxon>Streptophyta</taxon>
        <taxon>Embryophyta</taxon>
        <taxon>Tracheophyta</taxon>
        <taxon>Spermatophyta</taxon>
        <taxon>Pinopsida</taxon>
        <taxon>Pinidae</taxon>
        <taxon>Conifers II</taxon>
        <taxon>Cupressales</taxon>
        <taxon>Taxaceae</taxon>
        <taxon>Taxus</taxon>
    </lineage>
</organism>
<name>A0AA38CF72_TAXCH</name>
<dbReference type="SMR" id="A0AA38CF72"/>
<dbReference type="Pfam" id="PF00012">
    <property type="entry name" value="HSP70"/>
    <property type="match status" value="1"/>
</dbReference>
<keyword evidence="2" id="KW-0067">ATP-binding</keyword>